<sequence length="317" mass="36404">RQNIGFVISLYAGTSICLIICGKSAGNYNVTNSLLSFVISRFIRTSETLRDILPNNLIHINHNKPNDKEFGSYLAGLWEADGHASSSQQIIITFCEQDKYFAQSLANLFEHGNLYNIKNKKAVNWVISNKTGIIKFLNLINGHIRIERKLIQIRTNLNSYLPFCTPFQSQVNTSSLLQSYWLAGFTDGDGSFYIQIITRKLIKRKPEVRLHFKFSLKDYEIIEQLSSTFGSSLSIRKHPNGSITYYWSSTSFTSALKVHNYFHTYSLQSSKWLNFLKWRKAFILFYKNFHLSEEGLKKIIKIKNSLNSKSPRPSDAG</sequence>
<dbReference type="AlphaFoldDB" id="M1JZP6"/>
<proteinExistence type="predicted"/>
<dbReference type="InterPro" id="IPR051289">
    <property type="entry name" value="LAGLIDADG_Endonuclease"/>
</dbReference>
<dbReference type="InterPro" id="IPR004860">
    <property type="entry name" value="LAGLIDADG_dom"/>
</dbReference>
<reference evidence="2" key="1">
    <citation type="journal article" date="2009" name="BMC Evol. Biol.">
        <title>Phylogenomic analyses predict sistergroup relationship of nucleariids and fungi and paraphyly of zygomycetes with significant support.</title>
        <authorList>
            <person name="Liu Y."/>
            <person name="Steenkamp E.T."/>
            <person name="Brinkmann H."/>
            <person name="Forget L."/>
            <person name="Philippe H."/>
            <person name="Lang B.F."/>
        </authorList>
    </citation>
    <scope>NUCLEOTIDE SEQUENCE</scope>
    <source>
        <strain evidence="2">CCAP 1552/2</strain>
    </source>
</reference>
<evidence type="ECO:0000313" key="2">
    <source>
        <dbReference type="EMBL" id="AGE93652.1"/>
    </source>
</evidence>
<dbReference type="EMBL" id="KC573039">
    <property type="protein sequence ID" value="AGE93652.1"/>
    <property type="molecule type" value="Genomic_DNA"/>
</dbReference>
<dbReference type="Pfam" id="PF00961">
    <property type="entry name" value="LAGLIDADG_1"/>
    <property type="match status" value="1"/>
</dbReference>
<organism evidence="2">
    <name type="scientific">Nuclearia simplex</name>
    <dbReference type="NCBI Taxonomy" id="154970"/>
    <lineage>
        <taxon>Eukaryota</taxon>
        <taxon>Rotosphaerida</taxon>
        <taxon>Nucleariidae</taxon>
        <taxon>Nuclearia</taxon>
    </lineage>
</organism>
<dbReference type="Gene3D" id="3.10.28.10">
    <property type="entry name" value="Homing endonucleases"/>
    <property type="match status" value="2"/>
</dbReference>
<keyword evidence="2" id="KW-0496">Mitochondrion</keyword>
<dbReference type="GO" id="GO:0004519">
    <property type="term" value="F:endonuclease activity"/>
    <property type="evidence" value="ECO:0007669"/>
    <property type="project" value="InterPro"/>
</dbReference>
<dbReference type="PANTHER" id="PTHR36181:SF3">
    <property type="entry name" value="INTRON-ENCODED DNA ENDONUCLEASE AI5 BETA"/>
    <property type="match status" value="1"/>
</dbReference>
<reference evidence="2" key="2">
    <citation type="submission" date="2012-12" db="EMBL/GenBank/DDBJ databases">
        <authorList>
            <person name="Lang B.F."/>
        </authorList>
    </citation>
    <scope>NUCLEOTIDE SEQUENCE</scope>
    <source>
        <strain evidence="2">CCAP 1552/2</strain>
    </source>
</reference>
<gene>
    <name evidence="2" type="primary">orf317</name>
</gene>
<feature type="domain" description="Homing endonuclease LAGLIDADG" evidence="1">
    <location>
        <begin position="182"/>
        <end position="281"/>
    </location>
</feature>
<dbReference type="GeneID" id="14659532"/>
<dbReference type="RefSeq" id="YP_007476152.1">
    <property type="nucleotide sequence ID" value="NC_020369.1"/>
</dbReference>
<evidence type="ECO:0000259" key="1">
    <source>
        <dbReference type="Pfam" id="PF00961"/>
    </source>
</evidence>
<feature type="non-terminal residue" evidence="2">
    <location>
        <position position="1"/>
    </location>
</feature>
<dbReference type="GO" id="GO:0005739">
    <property type="term" value="C:mitochondrion"/>
    <property type="evidence" value="ECO:0007669"/>
    <property type="project" value="UniProtKB-ARBA"/>
</dbReference>
<dbReference type="SUPFAM" id="SSF55608">
    <property type="entry name" value="Homing endonucleases"/>
    <property type="match status" value="2"/>
</dbReference>
<dbReference type="InterPro" id="IPR027434">
    <property type="entry name" value="Homing_endonucl"/>
</dbReference>
<accession>M1JZP6</accession>
<dbReference type="PANTHER" id="PTHR36181">
    <property type="entry name" value="INTRON-ENCODED ENDONUCLEASE AI3-RELATED"/>
    <property type="match status" value="1"/>
</dbReference>
<protein>
    <recommendedName>
        <fullName evidence="1">Homing endonuclease LAGLIDADG domain-containing protein</fullName>
    </recommendedName>
</protein>
<name>M1JZP6_9EUKA</name>
<geneLocation type="mitochondrion" evidence="2"/>